<comment type="caution">
    <text evidence="1">The sequence shown here is derived from an EMBL/GenBank/DDBJ whole genome shotgun (WGS) entry which is preliminary data.</text>
</comment>
<name>A0ABP6TW97_9ACTN</name>
<dbReference type="Proteomes" id="UP001501455">
    <property type="component" value="Unassembled WGS sequence"/>
</dbReference>
<accession>A0ABP6TW97</accession>
<dbReference type="EMBL" id="BAAAXF010000039">
    <property type="protein sequence ID" value="GAA3498784.1"/>
    <property type="molecule type" value="Genomic_DNA"/>
</dbReference>
<keyword evidence="2" id="KW-1185">Reference proteome</keyword>
<evidence type="ECO:0000313" key="2">
    <source>
        <dbReference type="Proteomes" id="UP001501455"/>
    </source>
</evidence>
<reference evidence="2" key="1">
    <citation type="journal article" date="2019" name="Int. J. Syst. Evol. Microbiol.">
        <title>The Global Catalogue of Microorganisms (GCM) 10K type strain sequencing project: providing services to taxonomists for standard genome sequencing and annotation.</title>
        <authorList>
            <consortium name="The Broad Institute Genomics Platform"/>
            <consortium name="The Broad Institute Genome Sequencing Center for Infectious Disease"/>
            <person name="Wu L."/>
            <person name="Ma J."/>
        </authorList>
    </citation>
    <scope>NUCLEOTIDE SEQUENCE [LARGE SCALE GENOMIC DNA]</scope>
    <source>
        <strain evidence="2">JCM 4816</strain>
    </source>
</reference>
<protein>
    <recommendedName>
        <fullName evidence="3">Alpha/beta hydrolase</fullName>
    </recommendedName>
</protein>
<organism evidence="1 2">
    <name type="scientific">Streptomyces prasinosporus</name>
    <dbReference type="NCBI Taxonomy" id="68256"/>
    <lineage>
        <taxon>Bacteria</taxon>
        <taxon>Bacillati</taxon>
        <taxon>Actinomycetota</taxon>
        <taxon>Actinomycetes</taxon>
        <taxon>Kitasatosporales</taxon>
        <taxon>Streptomycetaceae</taxon>
        <taxon>Streptomyces</taxon>
        <taxon>Streptomyces albogriseolus group</taxon>
    </lineage>
</organism>
<evidence type="ECO:0000313" key="1">
    <source>
        <dbReference type="EMBL" id="GAA3498784.1"/>
    </source>
</evidence>
<gene>
    <name evidence="1" type="ORF">GCM10019016_058870</name>
</gene>
<dbReference type="Gene3D" id="3.40.50.1820">
    <property type="entry name" value="alpha/beta hydrolase"/>
    <property type="match status" value="1"/>
</dbReference>
<dbReference type="InterPro" id="IPR029058">
    <property type="entry name" value="AB_hydrolase_fold"/>
</dbReference>
<sequence>MPDPDAADNVPTMPTFSARDGTDLAYHVSGDGPPVICLPGGPTDSAYLGDADRFVATTTAFLGHTTAPSS</sequence>
<evidence type="ECO:0008006" key="3">
    <source>
        <dbReference type="Google" id="ProtNLM"/>
    </source>
</evidence>
<dbReference type="SUPFAM" id="SSF53474">
    <property type="entry name" value="alpha/beta-Hydrolases"/>
    <property type="match status" value="1"/>
</dbReference>
<proteinExistence type="predicted"/>